<dbReference type="AlphaFoldDB" id="A0A9D4CZB4"/>
<sequence>MTSTSIYSAPENNLAQRVVSGEVPKPSKMSSFVGRYESLLSANKCCNYVPYVLVCIVFRVSDVEHSSDIYV</sequence>
<protein>
    <submittedName>
        <fullName evidence="1">Uncharacterized protein</fullName>
    </submittedName>
</protein>
<reference evidence="1" key="1">
    <citation type="journal article" date="2019" name="bioRxiv">
        <title>The Genome of the Zebra Mussel, Dreissena polymorpha: A Resource for Invasive Species Research.</title>
        <authorList>
            <person name="McCartney M.A."/>
            <person name="Auch B."/>
            <person name="Kono T."/>
            <person name="Mallez S."/>
            <person name="Zhang Y."/>
            <person name="Obille A."/>
            <person name="Becker A."/>
            <person name="Abrahante J.E."/>
            <person name="Garbe J."/>
            <person name="Badalamenti J.P."/>
            <person name="Herman A."/>
            <person name="Mangelson H."/>
            <person name="Liachko I."/>
            <person name="Sullivan S."/>
            <person name="Sone E.D."/>
            <person name="Koren S."/>
            <person name="Silverstein K.A.T."/>
            <person name="Beckman K.B."/>
            <person name="Gohl D.M."/>
        </authorList>
    </citation>
    <scope>NUCLEOTIDE SEQUENCE</scope>
    <source>
        <strain evidence="1">Duluth1</strain>
        <tissue evidence="1">Whole animal</tissue>
    </source>
</reference>
<organism evidence="1 2">
    <name type="scientific">Dreissena polymorpha</name>
    <name type="common">Zebra mussel</name>
    <name type="synonym">Mytilus polymorpha</name>
    <dbReference type="NCBI Taxonomy" id="45954"/>
    <lineage>
        <taxon>Eukaryota</taxon>
        <taxon>Metazoa</taxon>
        <taxon>Spiralia</taxon>
        <taxon>Lophotrochozoa</taxon>
        <taxon>Mollusca</taxon>
        <taxon>Bivalvia</taxon>
        <taxon>Autobranchia</taxon>
        <taxon>Heteroconchia</taxon>
        <taxon>Euheterodonta</taxon>
        <taxon>Imparidentia</taxon>
        <taxon>Neoheterodontei</taxon>
        <taxon>Myida</taxon>
        <taxon>Dreissenoidea</taxon>
        <taxon>Dreissenidae</taxon>
        <taxon>Dreissena</taxon>
    </lineage>
</organism>
<evidence type="ECO:0000313" key="2">
    <source>
        <dbReference type="Proteomes" id="UP000828390"/>
    </source>
</evidence>
<name>A0A9D4CZB4_DREPO</name>
<proteinExistence type="predicted"/>
<reference evidence="1" key="2">
    <citation type="submission" date="2020-11" db="EMBL/GenBank/DDBJ databases">
        <authorList>
            <person name="McCartney M.A."/>
            <person name="Auch B."/>
            <person name="Kono T."/>
            <person name="Mallez S."/>
            <person name="Becker A."/>
            <person name="Gohl D.M."/>
            <person name="Silverstein K.A.T."/>
            <person name="Koren S."/>
            <person name="Bechman K.B."/>
            <person name="Herman A."/>
            <person name="Abrahante J.E."/>
            <person name="Garbe J."/>
        </authorList>
    </citation>
    <scope>NUCLEOTIDE SEQUENCE</scope>
    <source>
        <strain evidence="1">Duluth1</strain>
        <tissue evidence="1">Whole animal</tissue>
    </source>
</reference>
<evidence type="ECO:0000313" key="1">
    <source>
        <dbReference type="EMBL" id="KAH3735314.1"/>
    </source>
</evidence>
<keyword evidence="2" id="KW-1185">Reference proteome</keyword>
<comment type="caution">
    <text evidence="1">The sequence shown here is derived from an EMBL/GenBank/DDBJ whole genome shotgun (WGS) entry which is preliminary data.</text>
</comment>
<dbReference type="EMBL" id="JAIWYP010000011">
    <property type="protein sequence ID" value="KAH3735314.1"/>
    <property type="molecule type" value="Genomic_DNA"/>
</dbReference>
<dbReference type="Proteomes" id="UP000828390">
    <property type="component" value="Unassembled WGS sequence"/>
</dbReference>
<accession>A0A9D4CZB4</accession>
<gene>
    <name evidence="1" type="ORF">DPMN_041779</name>
</gene>